<accession>A0A1J9Q1K4</accession>
<reference evidence="2 3" key="1">
    <citation type="submission" date="2015-08" db="EMBL/GenBank/DDBJ databases">
        <title>Emmonsia species relationships and genome sequence.</title>
        <authorList>
            <person name="Cuomo C.A."/>
            <person name="Schwartz I.S."/>
            <person name="Kenyon C."/>
            <person name="De Hoog G.S."/>
            <person name="Govender N.P."/>
            <person name="Botha A."/>
            <person name="Moreno L."/>
            <person name="De Vries M."/>
            <person name="Munoz J.F."/>
            <person name="Stielow J.B."/>
        </authorList>
    </citation>
    <scope>NUCLEOTIDE SEQUENCE [LARGE SCALE GENOMIC DNA]</scope>
    <source>
        <strain evidence="2 3">EI222</strain>
    </source>
</reference>
<dbReference type="VEuPathDB" id="FungiDB:ACJ73_10055"/>
<gene>
    <name evidence="2" type="ORF">ACJ73_10055</name>
</gene>
<proteinExistence type="predicted"/>
<organism evidence="2 3">
    <name type="scientific">Blastomyces percursus</name>
    <dbReference type="NCBI Taxonomy" id="1658174"/>
    <lineage>
        <taxon>Eukaryota</taxon>
        <taxon>Fungi</taxon>
        <taxon>Dikarya</taxon>
        <taxon>Ascomycota</taxon>
        <taxon>Pezizomycotina</taxon>
        <taxon>Eurotiomycetes</taxon>
        <taxon>Eurotiomycetidae</taxon>
        <taxon>Onygenales</taxon>
        <taxon>Ajellomycetaceae</taxon>
        <taxon>Blastomyces</taxon>
    </lineage>
</organism>
<dbReference type="OrthoDB" id="4205569at2759"/>
<evidence type="ECO:0000313" key="3">
    <source>
        <dbReference type="Proteomes" id="UP000242791"/>
    </source>
</evidence>
<evidence type="ECO:0000313" key="2">
    <source>
        <dbReference type="EMBL" id="OJD09852.1"/>
    </source>
</evidence>
<feature type="region of interest" description="Disordered" evidence="1">
    <location>
        <begin position="69"/>
        <end position="118"/>
    </location>
</feature>
<protein>
    <submittedName>
        <fullName evidence="2">Uncharacterized protein</fullName>
    </submittedName>
</protein>
<feature type="compositionally biased region" description="Basic and acidic residues" evidence="1">
    <location>
        <begin position="79"/>
        <end position="92"/>
    </location>
</feature>
<comment type="caution">
    <text evidence="2">The sequence shown here is derived from an EMBL/GenBank/DDBJ whole genome shotgun (WGS) entry which is preliminary data.</text>
</comment>
<keyword evidence="3" id="KW-1185">Reference proteome</keyword>
<evidence type="ECO:0000256" key="1">
    <source>
        <dbReference type="SAM" id="MobiDB-lite"/>
    </source>
</evidence>
<name>A0A1J9Q1K4_9EURO</name>
<sequence length="118" mass="13823">MHLWVGGRRFLNVPMLLADLGSYEMILGRVWLAEKEVWLDVKNRRLVWPEERSPAEEIANKSQVMIPRNILKRPASNSEHQKDADRWDRSFEQEIAQEESPQSRKGVVVPPKARSHRL</sequence>
<dbReference type="EMBL" id="LGTZ01003301">
    <property type="protein sequence ID" value="OJD09852.1"/>
    <property type="molecule type" value="Genomic_DNA"/>
</dbReference>
<dbReference type="STRING" id="1658174.A0A1J9Q1K4"/>
<dbReference type="Proteomes" id="UP000242791">
    <property type="component" value="Unassembled WGS sequence"/>
</dbReference>
<dbReference type="AlphaFoldDB" id="A0A1J9Q1K4"/>